<dbReference type="EMBL" id="JASCZI010030214">
    <property type="protein sequence ID" value="MED6118498.1"/>
    <property type="molecule type" value="Genomic_DNA"/>
</dbReference>
<evidence type="ECO:0000313" key="2">
    <source>
        <dbReference type="Proteomes" id="UP001341840"/>
    </source>
</evidence>
<evidence type="ECO:0008006" key="3">
    <source>
        <dbReference type="Google" id="ProtNLM"/>
    </source>
</evidence>
<gene>
    <name evidence="1" type="ORF">PIB30_003244</name>
</gene>
<dbReference type="PANTHER" id="PTHR44991">
    <property type="entry name" value="IMMUNOGLOBULIN SUPERFAMILY MEMBER 5"/>
    <property type="match status" value="1"/>
</dbReference>
<accession>A0ABU6R3W6</accession>
<comment type="caution">
    <text evidence="1">The sequence shown here is derived from an EMBL/GenBank/DDBJ whole genome shotgun (WGS) entry which is preliminary data.</text>
</comment>
<proteinExistence type="predicted"/>
<reference evidence="1 2" key="1">
    <citation type="journal article" date="2023" name="Plants (Basel)">
        <title>Bridging the Gap: Combining Genomics and Transcriptomics Approaches to Understand Stylosanthes scabra, an Orphan Legume from the Brazilian Caatinga.</title>
        <authorList>
            <person name="Ferreira-Neto J.R.C."/>
            <person name="da Silva M.D."/>
            <person name="Binneck E."/>
            <person name="de Melo N.F."/>
            <person name="da Silva R.H."/>
            <person name="de Melo A.L.T.M."/>
            <person name="Pandolfi V."/>
            <person name="Bustamante F.O."/>
            <person name="Brasileiro-Vidal A.C."/>
            <person name="Benko-Iseppon A.M."/>
        </authorList>
    </citation>
    <scope>NUCLEOTIDE SEQUENCE [LARGE SCALE GENOMIC DNA]</scope>
    <source>
        <tissue evidence="1">Leaves</tissue>
    </source>
</reference>
<name>A0ABU6R3W6_9FABA</name>
<dbReference type="Gene3D" id="2.60.120.920">
    <property type="match status" value="1"/>
</dbReference>
<protein>
    <recommendedName>
        <fullName evidence="3">B30.2/SPRY domain-containing protein</fullName>
    </recommendedName>
</protein>
<dbReference type="Proteomes" id="UP001341840">
    <property type="component" value="Unassembled WGS sequence"/>
</dbReference>
<evidence type="ECO:0000313" key="1">
    <source>
        <dbReference type="EMBL" id="MED6118498.1"/>
    </source>
</evidence>
<keyword evidence="2" id="KW-1185">Reference proteome</keyword>
<sequence length="441" mass="49239">MVFIWRWCHHQRKDHTNFVEPKSFITRVETIQAGIANNKLHGDDDNGRFYVFHGAEKTRTLLFSWEDHPYLAADAVENGWSRFAFMAHKSYIVQSSRSRSATSTLLGACAVIDDDDDHDDHGRRGIEIEPEISLEVSQDSSEASLPLPGPCFGNYAFPQEAYFEVTILPSSSSSFDDDDCKKRSSEGEKTKLLVEDGLKGGNNNKGILDNVDEEMRRFDQCCKEGGNGKIESLVMFSLGLTRGGDVPFRVPGTFHGSIGFNSNGSVFLDGMKLVSESKKEEEQEWIRSEKVIGCGFDPRHKKVFFTLDSELVHEIHCQSHEFSTPLYPTLASNIDIIVLVNFGQSSFKYQPANAHRTPNPCFFMGGTIVNSHAAKLGYDHDSKELFSMGRIDSQWHNGKSTTTTKGNIPNHVAFDFDEESEADLFEIVLDGSGKSPPNLVS</sequence>
<dbReference type="PANTHER" id="PTHR44991:SF1">
    <property type="entry name" value="IMMUNOGLOBULIN SUPERFAMILY MEMBER 5"/>
    <property type="match status" value="1"/>
</dbReference>
<organism evidence="1 2">
    <name type="scientific">Stylosanthes scabra</name>
    <dbReference type="NCBI Taxonomy" id="79078"/>
    <lineage>
        <taxon>Eukaryota</taxon>
        <taxon>Viridiplantae</taxon>
        <taxon>Streptophyta</taxon>
        <taxon>Embryophyta</taxon>
        <taxon>Tracheophyta</taxon>
        <taxon>Spermatophyta</taxon>
        <taxon>Magnoliopsida</taxon>
        <taxon>eudicotyledons</taxon>
        <taxon>Gunneridae</taxon>
        <taxon>Pentapetalae</taxon>
        <taxon>rosids</taxon>
        <taxon>fabids</taxon>
        <taxon>Fabales</taxon>
        <taxon>Fabaceae</taxon>
        <taxon>Papilionoideae</taxon>
        <taxon>50 kb inversion clade</taxon>
        <taxon>dalbergioids sensu lato</taxon>
        <taxon>Dalbergieae</taxon>
        <taxon>Pterocarpus clade</taxon>
        <taxon>Stylosanthes</taxon>
    </lineage>
</organism>
<dbReference type="InterPro" id="IPR043136">
    <property type="entry name" value="B30.2/SPRY_sf"/>
</dbReference>